<evidence type="ECO:0000313" key="1">
    <source>
        <dbReference type="EMBL" id="KOF90951.1"/>
    </source>
</evidence>
<dbReference type="EMBL" id="KQ417641">
    <property type="protein sequence ID" value="KOF90951.1"/>
    <property type="molecule type" value="Genomic_DNA"/>
</dbReference>
<reference evidence="1" key="1">
    <citation type="submission" date="2015-07" db="EMBL/GenBank/DDBJ databases">
        <title>MeaNS - Measles Nucleotide Surveillance Program.</title>
        <authorList>
            <person name="Tran T."/>
            <person name="Druce J."/>
        </authorList>
    </citation>
    <scope>NUCLEOTIDE SEQUENCE</scope>
    <source>
        <strain evidence="1">UCB-OBI-ISO-001</strain>
        <tissue evidence="1">Gonad</tissue>
    </source>
</reference>
<sequence length="58" mass="6843">MILLLLSLRRNLYTQAGRAMNSFFYLKMDIPVRDNTVSVKMRLYDMTVTTHRSNLTMT</sequence>
<gene>
    <name evidence="1" type="ORF">OCBIM_22010096mg</name>
</gene>
<proteinExistence type="predicted"/>
<protein>
    <submittedName>
        <fullName evidence="1">Uncharacterized protein</fullName>
    </submittedName>
</protein>
<organism evidence="1">
    <name type="scientific">Octopus bimaculoides</name>
    <name type="common">California two-spotted octopus</name>
    <dbReference type="NCBI Taxonomy" id="37653"/>
    <lineage>
        <taxon>Eukaryota</taxon>
        <taxon>Metazoa</taxon>
        <taxon>Spiralia</taxon>
        <taxon>Lophotrochozoa</taxon>
        <taxon>Mollusca</taxon>
        <taxon>Cephalopoda</taxon>
        <taxon>Coleoidea</taxon>
        <taxon>Octopodiformes</taxon>
        <taxon>Octopoda</taxon>
        <taxon>Incirrata</taxon>
        <taxon>Octopodidae</taxon>
        <taxon>Octopus</taxon>
    </lineage>
</organism>
<accession>A0A0L8HNX4</accession>
<name>A0A0L8HNX4_OCTBM</name>
<dbReference type="AlphaFoldDB" id="A0A0L8HNX4"/>